<dbReference type="InterPro" id="IPR001478">
    <property type="entry name" value="PDZ"/>
</dbReference>
<dbReference type="InterPro" id="IPR043504">
    <property type="entry name" value="Peptidase_S1_PA_chymotrypsin"/>
</dbReference>
<dbReference type="PANTHER" id="PTHR45980:SF9">
    <property type="entry name" value="PROTEASE DO-LIKE 10, MITOCHONDRIAL-RELATED"/>
    <property type="match status" value="1"/>
</dbReference>
<keyword evidence="3" id="KW-0720">Serine protease</keyword>
<dbReference type="InterPro" id="IPR036034">
    <property type="entry name" value="PDZ_sf"/>
</dbReference>
<name>A0A2A4XCX2_9GAMM</name>
<dbReference type="EMBL" id="NVUL01000010">
    <property type="protein sequence ID" value="PCI80420.1"/>
    <property type="molecule type" value="Genomic_DNA"/>
</dbReference>
<dbReference type="GO" id="GO:0006508">
    <property type="term" value="P:proteolysis"/>
    <property type="evidence" value="ECO:0007669"/>
    <property type="project" value="UniProtKB-KW"/>
</dbReference>
<feature type="domain" description="PDZ" evidence="4">
    <location>
        <begin position="282"/>
        <end position="382"/>
    </location>
</feature>
<dbReference type="InterPro" id="IPR009003">
    <property type="entry name" value="Peptidase_S1_PA"/>
</dbReference>
<gene>
    <name evidence="6" type="ORF">COB20_03255</name>
</gene>
<reference evidence="7" key="1">
    <citation type="submission" date="2017-08" db="EMBL/GenBank/DDBJ databases">
        <title>A dynamic microbial community with high functional redundancy inhabits the cold, oxic subseafloor aquifer.</title>
        <authorList>
            <person name="Tully B.J."/>
            <person name="Wheat C.G."/>
            <person name="Glazer B.T."/>
            <person name="Huber J.A."/>
        </authorList>
    </citation>
    <scope>NUCLEOTIDE SEQUENCE [LARGE SCALE GENOMIC DNA]</scope>
</reference>
<evidence type="ECO:0000259" key="4">
    <source>
        <dbReference type="Pfam" id="PF13180"/>
    </source>
</evidence>
<dbReference type="PANTHER" id="PTHR45980">
    <property type="match status" value="1"/>
</dbReference>
<evidence type="ECO:0000313" key="7">
    <source>
        <dbReference type="Proteomes" id="UP000218767"/>
    </source>
</evidence>
<dbReference type="Gene3D" id="2.30.42.10">
    <property type="match status" value="1"/>
</dbReference>
<proteinExistence type="predicted"/>
<sequence>MTGAAVVNILSFGNRSRVGEQLPASVSIKISNQRSSAMRFPNSFFGKPPRVFLLTLSMFAFLASNGTTAQNSEIRAIEDSVIKIYTTQSAPDYFTPWRLLTPRQSSGSGSVISGNQILTNAHVVANASYVQAQKHNDPKRYLARVTFISHEADLALITVDEPGFFSDLKALSIGDLPEPLQEVSVYGYPMGGKSLSITKGILSRVEQQVYAHAGAYLLAGQIDAAINPGNSGGPVIVDQQIVGVVMQASSGGRAENLGYFVPPSMIRHVLTDSEDGVHDGFPDLGFRTQTLDSPSAKKAYGLSDGQNGVMVIKVFDDAPAQGVLQENDVILQIDDFDIAEDGSIRLSENVLTDYKHAINLHHVGDSVDITYVRQGEVRTTSLDAREALDSYSLVTGEQFDKIPEYYIYGGILFVPLNMNLIKRWGSDWSRTAPVSLLQARNEWSSPDRRQLVVALQVMAADVNLGYHDWRNWIVEVVNGELVRDFTHFAELIKNNDFDDVVMKNKNGYQLVINHEQAIKSEADILARYQIPASHSANLFED</sequence>
<dbReference type="SUPFAM" id="SSF50156">
    <property type="entry name" value="PDZ domain-like"/>
    <property type="match status" value="1"/>
</dbReference>
<dbReference type="GO" id="GO:0004252">
    <property type="term" value="F:serine-type endopeptidase activity"/>
    <property type="evidence" value="ECO:0007669"/>
    <property type="project" value="InterPro"/>
</dbReference>
<dbReference type="Gene3D" id="2.40.10.10">
    <property type="entry name" value="Trypsin-like serine proteases"/>
    <property type="match status" value="2"/>
</dbReference>
<evidence type="ECO:0000259" key="5">
    <source>
        <dbReference type="Pfam" id="PF17815"/>
    </source>
</evidence>
<evidence type="ECO:0000313" key="6">
    <source>
        <dbReference type="EMBL" id="PCI80420.1"/>
    </source>
</evidence>
<dbReference type="AlphaFoldDB" id="A0A2A4XCX2"/>
<accession>A0A2A4XCX2</accession>
<dbReference type="SUPFAM" id="SSF50494">
    <property type="entry name" value="Trypsin-like serine proteases"/>
    <property type="match status" value="1"/>
</dbReference>
<comment type="caution">
    <text evidence="6">The sequence shown here is derived from an EMBL/GenBank/DDBJ whole genome shotgun (WGS) entry which is preliminary data.</text>
</comment>
<feature type="domain" description="Protease Do-like PDZ" evidence="5">
    <location>
        <begin position="396"/>
        <end position="536"/>
    </location>
</feature>
<evidence type="ECO:0000256" key="1">
    <source>
        <dbReference type="ARBA" id="ARBA00022670"/>
    </source>
</evidence>
<dbReference type="Pfam" id="PF13180">
    <property type="entry name" value="PDZ_2"/>
    <property type="match status" value="1"/>
</dbReference>
<dbReference type="InterPro" id="IPR041517">
    <property type="entry name" value="DEGP_PDZ"/>
</dbReference>
<evidence type="ECO:0000256" key="3">
    <source>
        <dbReference type="ARBA" id="ARBA00022825"/>
    </source>
</evidence>
<dbReference type="Gene3D" id="3.20.190.20">
    <property type="match status" value="1"/>
</dbReference>
<organism evidence="6 7">
    <name type="scientific">SAR86 cluster bacterium</name>
    <dbReference type="NCBI Taxonomy" id="2030880"/>
    <lineage>
        <taxon>Bacteria</taxon>
        <taxon>Pseudomonadati</taxon>
        <taxon>Pseudomonadota</taxon>
        <taxon>Gammaproteobacteria</taxon>
        <taxon>SAR86 cluster</taxon>
    </lineage>
</organism>
<keyword evidence="2" id="KW-0378">Hydrolase</keyword>
<dbReference type="InterPro" id="IPR001940">
    <property type="entry name" value="Peptidase_S1C"/>
</dbReference>
<dbReference type="Pfam" id="PF17815">
    <property type="entry name" value="PDZ_3"/>
    <property type="match status" value="1"/>
</dbReference>
<dbReference type="InterPro" id="IPR046449">
    <property type="entry name" value="DEGP_PDZ_sf"/>
</dbReference>
<dbReference type="Proteomes" id="UP000218767">
    <property type="component" value="Unassembled WGS sequence"/>
</dbReference>
<evidence type="ECO:0000256" key="2">
    <source>
        <dbReference type="ARBA" id="ARBA00022801"/>
    </source>
</evidence>
<dbReference type="Pfam" id="PF13365">
    <property type="entry name" value="Trypsin_2"/>
    <property type="match status" value="1"/>
</dbReference>
<keyword evidence="1 6" id="KW-0645">Protease</keyword>
<protein>
    <submittedName>
        <fullName evidence="6">Protease</fullName>
    </submittedName>
</protein>
<dbReference type="PRINTS" id="PR00834">
    <property type="entry name" value="PROTEASES2C"/>
</dbReference>